<evidence type="ECO:0000256" key="1">
    <source>
        <dbReference type="SAM" id="MobiDB-lite"/>
    </source>
</evidence>
<name>A0A0P6G8S3_9CRUS</name>
<evidence type="ECO:0000313" key="2">
    <source>
        <dbReference type="EMBL" id="JAN57840.1"/>
    </source>
</evidence>
<dbReference type="GO" id="GO:0005737">
    <property type="term" value="C:cytoplasm"/>
    <property type="evidence" value="ECO:0007669"/>
    <property type="project" value="TreeGrafter"/>
</dbReference>
<dbReference type="PANTHER" id="PTHR21634">
    <property type="entry name" value="RE13835P"/>
    <property type="match status" value="1"/>
</dbReference>
<sequence length="829" mass="92029">MALINKLIPRQFRNSSSLNSKSDTCLLTNKKQGGKPRGVLLEAVKNQRNSEKFCTNGDSIGSNQPESSARVRLLLFRECEVRGRRLIFDSGGGGGPWHQFKDEFQELQLMKDMVFGSATLKYSGDNFRVHDFSPVSWKGYEIMLSKVFLIPPLAQQPSRIVNRNKMSANTVNEADKLANAPKDSGYVETWAEGGGGNNSACWSSGISLATSGGSSRTSFASGSLVIPRIASGRKTVSDSLLNNSSQGSSHDHQPQNRNHKTRLAMALLFSPPEELKEISTREVVFGPNASVVDHFAQRLQLGVLRAYSSRTNFHSFIQEAISQFEKDMARLVNAAKCTEIPACFMALDAASSAICNRQQMAQRFMTNWESIVTETDTKLTRFFWSSLLSALLTYHVNWLYSFVTEPVEFFDCGTRVLVLSNDNNLARRLLHVLSYFVRVSAPAAHQSGEVTLADHSPRLNGNSNSTKLPAEETSIECSTHICHSKSMFQLGYADGASSSSPDMLPMRRNGSSSLERRTPLEQLPHRRSSQQLLLENTRYLRNYYDVRFQLSPDTIAKRDPTKAFANLISSIAKNGFHEFYTEELATTPENNKPASCAFFVGSIPDKTSSREESPSLTGNEPGGNSTAASVRPVQVQIPSVSAKIPVNEQTCPPSWNWMYGTELQDEYQAGKTLQSCNPSQKDWLGNLQLDLRAASARRKSVHCIVANTDTWEVQVLTCVEDETIPPRTKQYWVPVTMSGQVAALVESTQLLWLMMRDSEQCLDHIESRLRFLCQKSEDLGALLSTSIQSWNIDRVTRLLDIENQDLPLLMAACSVHSPAVNSMGGVTIL</sequence>
<dbReference type="GO" id="GO:0051087">
    <property type="term" value="F:protein-folding chaperone binding"/>
    <property type="evidence" value="ECO:0007669"/>
    <property type="project" value="TreeGrafter"/>
</dbReference>
<feature type="compositionally biased region" description="Polar residues" evidence="1">
    <location>
        <begin position="614"/>
        <end position="628"/>
    </location>
</feature>
<dbReference type="GO" id="GO:0042030">
    <property type="term" value="F:ATPase inhibitor activity"/>
    <property type="evidence" value="ECO:0007669"/>
    <property type="project" value="TreeGrafter"/>
</dbReference>
<dbReference type="InterPro" id="IPR028086">
    <property type="entry name" value="FNIP_C_dom"/>
</dbReference>
<feature type="compositionally biased region" description="Polar residues" evidence="1">
    <location>
        <begin position="238"/>
        <end position="248"/>
    </location>
</feature>
<accession>A0A0P6G8S3</accession>
<organism evidence="2">
    <name type="scientific">Daphnia magna</name>
    <dbReference type="NCBI Taxonomy" id="35525"/>
    <lineage>
        <taxon>Eukaryota</taxon>
        <taxon>Metazoa</taxon>
        <taxon>Ecdysozoa</taxon>
        <taxon>Arthropoda</taxon>
        <taxon>Crustacea</taxon>
        <taxon>Branchiopoda</taxon>
        <taxon>Diplostraca</taxon>
        <taxon>Cladocera</taxon>
        <taxon>Anomopoda</taxon>
        <taxon>Daphniidae</taxon>
        <taxon>Daphnia</taxon>
    </lineage>
</organism>
<dbReference type="OrthoDB" id="10051712at2759"/>
<dbReference type="AlphaFoldDB" id="A0A0P6G8S3"/>
<dbReference type="Pfam" id="PF14638">
    <property type="entry name" value="FNIP_C"/>
    <property type="match status" value="1"/>
</dbReference>
<dbReference type="PANTHER" id="PTHR21634:SF9">
    <property type="entry name" value="RE13835P"/>
    <property type="match status" value="1"/>
</dbReference>
<reference evidence="2" key="1">
    <citation type="submission" date="2015-10" db="EMBL/GenBank/DDBJ databases">
        <title>EvidentialGene: Evidence-directed Construction of Complete mRNA Transcriptomes without Genomes.</title>
        <authorList>
            <person name="Gilbert D.G."/>
        </authorList>
    </citation>
    <scope>NUCLEOTIDE SEQUENCE</scope>
</reference>
<feature type="region of interest" description="Disordered" evidence="1">
    <location>
        <begin position="496"/>
        <end position="522"/>
    </location>
</feature>
<dbReference type="Pfam" id="PF14637">
    <property type="entry name" value="FNIP_M"/>
    <property type="match status" value="1"/>
</dbReference>
<protein>
    <submittedName>
        <fullName evidence="2">Folliculin-interacting protein</fullName>
    </submittedName>
</protein>
<feature type="region of interest" description="Disordered" evidence="1">
    <location>
        <begin position="605"/>
        <end position="630"/>
    </location>
</feature>
<feature type="region of interest" description="Disordered" evidence="1">
    <location>
        <begin position="238"/>
        <end position="258"/>
    </location>
</feature>
<dbReference type="InterPro" id="IPR028085">
    <property type="entry name" value="FNIP_mid_dom"/>
</dbReference>
<dbReference type="EMBL" id="GDIQ01036897">
    <property type="protein sequence ID" value="JAN57840.1"/>
    <property type="molecule type" value="Transcribed_RNA"/>
</dbReference>
<proteinExistence type="predicted"/>